<feature type="domain" description="Response regulatory" evidence="4">
    <location>
        <begin position="3"/>
        <end position="123"/>
    </location>
</feature>
<sequence>MLKIFLCDDDLDARAQYAGLIKKAAKKNKVEITISYFKSGEELLFFLADSPNQADIIYLDILMNKLNGLDTAKRLRELGCSSEIIFLTTSEDYVFDAYDISPIQYLIKSKITTAKFEEIFNRAITLVSKKENDMFLCESGKNNIRKVIPFREISFFEIWKRIISVHYNGGEVFQFYSTMEQIENQLLHRGFVRIHRSYIVNMSYIMQFEQNVLILKTGEKIPIGATYMKQMKQVFANYISRTNIHDCG</sequence>
<comment type="caution">
    <text evidence="6">The sequence shown here is derived from an EMBL/GenBank/DDBJ whole genome shotgun (WGS) entry which is preliminary data.</text>
</comment>
<evidence type="ECO:0000313" key="7">
    <source>
        <dbReference type="Proteomes" id="UP000028525"/>
    </source>
</evidence>
<keyword evidence="3" id="KW-0597">Phosphoprotein</keyword>
<dbReference type="PANTHER" id="PTHR37299:SF1">
    <property type="entry name" value="STAGE 0 SPORULATION PROTEIN A HOMOLOG"/>
    <property type="match status" value="1"/>
</dbReference>
<dbReference type="PROSITE" id="PS50930">
    <property type="entry name" value="HTH_LYTTR"/>
    <property type="match status" value="1"/>
</dbReference>
<feature type="domain" description="HTH LytTR-type" evidence="5">
    <location>
        <begin position="147"/>
        <end position="237"/>
    </location>
</feature>
<protein>
    <recommendedName>
        <fullName evidence="1">Stage 0 sporulation protein A homolog</fullName>
    </recommendedName>
</protein>
<dbReference type="STRING" id="29354.IO98_06725"/>
<dbReference type="RefSeq" id="WP_038279402.1">
    <property type="nucleotide sequence ID" value="NZ_JPME01000009.1"/>
</dbReference>
<proteinExistence type="predicted"/>
<evidence type="ECO:0000313" key="6">
    <source>
        <dbReference type="EMBL" id="KEZ90806.1"/>
    </source>
</evidence>
<reference evidence="6 7" key="1">
    <citation type="submission" date="2014-07" db="EMBL/GenBank/DDBJ databases">
        <title>Draft genome of Clostridium celerecrescens 152B isolated from sediments associated with methane hydrate from Krishna Godavari basin.</title>
        <authorList>
            <person name="Honkalas V.S."/>
            <person name="Dabir A.P."/>
            <person name="Arora P."/>
            <person name="Dhakephalkar P.K."/>
        </authorList>
    </citation>
    <scope>NUCLEOTIDE SEQUENCE [LARGE SCALE GENOMIC DNA]</scope>
    <source>
        <strain evidence="6 7">152B</strain>
    </source>
</reference>
<dbReference type="InterPro" id="IPR007492">
    <property type="entry name" value="LytTR_DNA-bd_dom"/>
</dbReference>
<dbReference type="SMART" id="SM00448">
    <property type="entry name" value="REC"/>
    <property type="match status" value="1"/>
</dbReference>
<evidence type="ECO:0000259" key="4">
    <source>
        <dbReference type="PROSITE" id="PS50110"/>
    </source>
</evidence>
<keyword evidence="7" id="KW-1185">Reference proteome</keyword>
<dbReference type="SMART" id="SM00850">
    <property type="entry name" value="LytTR"/>
    <property type="match status" value="1"/>
</dbReference>
<name>A0A084JPC2_9FIRM</name>
<accession>A0A084JPC2</accession>
<dbReference type="Gene3D" id="2.40.50.1020">
    <property type="entry name" value="LytTr DNA-binding domain"/>
    <property type="match status" value="1"/>
</dbReference>
<dbReference type="GO" id="GO:0003677">
    <property type="term" value="F:DNA binding"/>
    <property type="evidence" value="ECO:0007669"/>
    <property type="project" value="InterPro"/>
</dbReference>
<dbReference type="OrthoDB" id="9809318at2"/>
<gene>
    <name evidence="6" type="ORF">IO98_06725</name>
</gene>
<dbReference type="EMBL" id="JPME01000009">
    <property type="protein sequence ID" value="KEZ90806.1"/>
    <property type="molecule type" value="Genomic_DNA"/>
</dbReference>
<dbReference type="GO" id="GO:0000156">
    <property type="term" value="F:phosphorelay response regulator activity"/>
    <property type="evidence" value="ECO:0007669"/>
    <property type="project" value="InterPro"/>
</dbReference>
<evidence type="ECO:0000256" key="3">
    <source>
        <dbReference type="PROSITE-ProRule" id="PRU00169"/>
    </source>
</evidence>
<dbReference type="Proteomes" id="UP000028525">
    <property type="component" value="Unassembled WGS sequence"/>
</dbReference>
<organism evidence="6 7">
    <name type="scientific">Lacrimispora celerecrescens</name>
    <dbReference type="NCBI Taxonomy" id="29354"/>
    <lineage>
        <taxon>Bacteria</taxon>
        <taxon>Bacillati</taxon>
        <taxon>Bacillota</taxon>
        <taxon>Clostridia</taxon>
        <taxon>Lachnospirales</taxon>
        <taxon>Lachnospiraceae</taxon>
        <taxon>Lacrimispora</taxon>
    </lineage>
</organism>
<dbReference type="InterPro" id="IPR001789">
    <property type="entry name" value="Sig_transdc_resp-reg_receiver"/>
</dbReference>
<dbReference type="PANTHER" id="PTHR37299">
    <property type="entry name" value="TRANSCRIPTIONAL REGULATOR-RELATED"/>
    <property type="match status" value="1"/>
</dbReference>
<dbReference type="SUPFAM" id="SSF52172">
    <property type="entry name" value="CheY-like"/>
    <property type="match status" value="1"/>
</dbReference>
<dbReference type="PROSITE" id="PS50110">
    <property type="entry name" value="RESPONSE_REGULATORY"/>
    <property type="match status" value="1"/>
</dbReference>
<evidence type="ECO:0000256" key="1">
    <source>
        <dbReference type="ARBA" id="ARBA00018672"/>
    </source>
</evidence>
<evidence type="ECO:0000259" key="5">
    <source>
        <dbReference type="PROSITE" id="PS50930"/>
    </source>
</evidence>
<dbReference type="InterPro" id="IPR046947">
    <property type="entry name" value="LytR-like"/>
</dbReference>
<feature type="modified residue" description="4-aspartylphosphate" evidence="3">
    <location>
        <position position="60"/>
    </location>
</feature>
<dbReference type="Pfam" id="PF00072">
    <property type="entry name" value="Response_reg"/>
    <property type="match status" value="1"/>
</dbReference>
<dbReference type="Pfam" id="PF04397">
    <property type="entry name" value="LytTR"/>
    <property type="match status" value="1"/>
</dbReference>
<evidence type="ECO:0000256" key="2">
    <source>
        <dbReference type="ARBA" id="ARBA00024867"/>
    </source>
</evidence>
<dbReference type="AlphaFoldDB" id="A0A084JPC2"/>
<dbReference type="Gene3D" id="3.40.50.2300">
    <property type="match status" value="1"/>
</dbReference>
<comment type="function">
    <text evidence="2">May play the central regulatory role in sporulation. It may be an element of the effector pathway responsible for the activation of sporulation genes in response to nutritional stress. Spo0A may act in concert with spo0H (a sigma factor) to control the expression of some genes that are critical to the sporulation process.</text>
</comment>
<dbReference type="InterPro" id="IPR011006">
    <property type="entry name" value="CheY-like_superfamily"/>
</dbReference>